<dbReference type="CDD" id="cd04730">
    <property type="entry name" value="NPD_like"/>
    <property type="match status" value="1"/>
</dbReference>
<sequence>MWLNETLNIKYPLIQGGMARVATGAFAAASSNAGALGLIGSGGMTAEMLKDAIKEAKSLTDKPFGVNLMLMNPEADKQAQLVIDEGIKVVTTGAGNPGKYMKAWKEAGIIVIPVVPSVALAKRMERAGADAVIAEGTESGGHVGELTTMALLPQVKAAVNIPVIGAGGIASGKQALAALALGADGFQVGTMLLAAKEAPIHENYRQEVLKAKDTGTTVTGRIAGTPVRIIKNKMAKEYIKREKEGASMMELEKFTLGGLRRAVVEGDVDTGSLMAGQVAGMINKEDTLANIIENLFKELKEEQKKIAEVNL</sequence>
<proteinExistence type="predicted"/>
<dbReference type="PANTHER" id="PTHR32332">
    <property type="entry name" value="2-NITROPROPANE DIOXYGENASE"/>
    <property type="match status" value="1"/>
</dbReference>
<dbReference type="eggNOG" id="COG2070">
    <property type="taxonomic scope" value="Bacteria"/>
</dbReference>
<comment type="function">
    <text evidence="1">Nitronate monooxygenase that uses molecular oxygen to catalyze the oxidative denitrification of alkyl nitronates. Acts on propionate 3-nitronate (P3N), the presumed physiological substrate. Probably functions in the detoxification of P3N, a metabolic poison produced by plants and fungi as a defense mechanism.</text>
</comment>
<accession>A0A1H2UUJ0</accession>
<dbReference type="SUPFAM" id="SSF51412">
    <property type="entry name" value="Inosine monophosphate dehydrogenase (IMPDH)"/>
    <property type="match status" value="1"/>
</dbReference>
<evidence type="ECO:0000313" key="7">
    <source>
        <dbReference type="Proteomes" id="UP000182429"/>
    </source>
</evidence>
<dbReference type="AlphaFoldDB" id="A0A1H2UUJ0"/>
<gene>
    <name evidence="6" type="ORF">SAMN04487759_12431</name>
</gene>
<protein>
    <recommendedName>
        <fullName evidence="2">Probable nitronate monooxygenase</fullName>
    </recommendedName>
</protein>
<dbReference type="InterPro" id="IPR004136">
    <property type="entry name" value="NMO"/>
</dbReference>
<dbReference type="OrthoDB" id="9778912at2"/>
<keyword evidence="4" id="KW-0288">FMN</keyword>
<evidence type="ECO:0000313" key="6">
    <source>
        <dbReference type="EMBL" id="SDW59239.1"/>
    </source>
</evidence>
<evidence type="ECO:0000256" key="5">
    <source>
        <dbReference type="ARBA" id="ARBA00023002"/>
    </source>
</evidence>
<dbReference type="RefSeq" id="WP_074624464.1">
    <property type="nucleotide sequence ID" value="NZ_FNGT01000015.1"/>
</dbReference>
<dbReference type="InterPro" id="IPR013785">
    <property type="entry name" value="Aldolase_TIM"/>
</dbReference>
<evidence type="ECO:0000256" key="1">
    <source>
        <dbReference type="ARBA" id="ARBA00003535"/>
    </source>
</evidence>
<dbReference type="Pfam" id="PF03060">
    <property type="entry name" value="NMO"/>
    <property type="match status" value="1"/>
</dbReference>
<dbReference type="Proteomes" id="UP000182429">
    <property type="component" value="Unassembled WGS sequence"/>
</dbReference>
<name>A0A1H2UUJ0_9FIRM</name>
<evidence type="ECO:0000256" key="2">
    <source>
        <dbReference type="ARBA" id="ARBA00013457"/>
    </source>
</evidence>
<evidence type="ECO:0000256" key="3">
    <source>
        <dbReference type="ARBA" id="ARBA00022630"/>
    </source>
</evidence>
<dbReference type="PANTHER" id="PTHR32332:SF20">
    <property type="entry name" value="2-NITROPROPANE DIOXYGENASE-LIKE PROTEIN"/>
    <property type="match status" value="1"/>
</dbReference>
<dbReference type="EMBL" id="FNNF01000024">
    <property type="protein sequence ID" value="SDW59239.1"/>
    <property type="molecule type" value="Genomic_DNA"/>
</dbReference>
<organism evidence="6 7">
    <name type="scientific">Kandleria vitulina</name>
    <dbReference type="NCBI Taxonomy" id="1630"/>
    <lineage>
        <taxon>Bacteria</taxon>
        <taxon>Bacillati</taxon>
        <taxon>Bacillota</taxon>
        <taxon>Erysipelotrichia</taxon>
        <taxon>Erysipelotrichales</taxon>
        <taxon>Coprobacillaceae</taxon>
        <taxon>Kandleria</taxon>
    </lineage>
</organism>
<dbReference type="STRING" id="1630.SAMN05216514_101147"/>
<reference evidence="6 7" key="1">
    <citation type="submission" date="2016-10" db="EMBL/GenBank/DDBJ databases">
        <authorList>
            <person name="de Groot N.N."/>
        </authorList>
    </citation>
    <scope>NUCLEOTIDE SEQUENCE [LARGE SCALE GENOMIC DNA]</scope>
    <source>
        <strain evidence="6 7">S3b</strain>
    </source>
</reference>
<dbReference type="GO" id="GO:0018580">
    <property type="term" value="F:nitronate monooxygenase activity"/>
    <property type="evidence" value="ECO:0007669"/>
    <property type="project" value="InterPro"/>
</dbReference>
<dbReference type="Gene3D" id="3.20.20.70">
    <property type="entry name" value="Aldolase class I"/>
    <property type="match status" value="1"/>
</dbReference>
<keyword evidence="5" id="KW-0560">Oxidoreductase</keyword>
<evidence type="ECO:0000256" key="4">
    <source>
        <dbReference type="ARBA" id="ARBA00022643"/>
    </source>
</evidence>
<keyword evidence="3" id="KW-0285">Flavoprotein</keyword>